<feature type="region of interest" description="Disordered" evidence="9">
    <location>
        <begin position="1"/>
        <end position="50"/>
    </location>
</feature>
<dbReference type="PANTHER" id="PTHR47969:SF15">
    <property type="entry name" value="CHROMOSOME-ASSOCIATED KINESIN KIF4A-RELATED"/>
    <property type="match status" value="1"/>
</dbReference>
<feature type="region of interest" description="Disordered" evidence="9">
    <location>
        <begin position="520"/>
        <end position="556"/>
    </location>
</feature>
<evidence type="ECO:0000259" key="10">
    <source>
        <dbReference type="PROSITE" id="PS50067"/>
    </source>
</evidence>
<reference evidence="11" key="1">
    <citation type="submission" date="2021-12" db="EMBL/GenBank/DDBJ databases">
        <title>Prjna785345.</title>
        <authorList>
            <person name="Rujirawat T."/>
            <person name="Krajaejun T."/>
        </authorList>
    </citation>
    <scope>NUCLEOTIDE SEQUENCE</scope>
    <source>
        <strain evidence="11">Pi057C3</strain>
    </source>
</reference>
<dbReference type="InterPro" id="IPR036961">
    <property type="entry name" value="Kinesin_motor_dom_sf"/>
</dbReference>
<dbReference type="PANTHER" id="PTHR47969">
    <property type="entry name" value="CHROMOSOME-ASSOCIATED KINESIN KIF4A-RELATED"/>
    <property type="match status" value="1"/>
</dbReference>
<protein>
    <recommendedName>
        <fullName evidence="7">Kinesin-like protein</fullName>
    </recommendedName>
</protein>
<evidence type="ECO:0000256" key="1">
    <source>
        <dbReference type="ARBA" id="ARBA00004496"/>
    </source>
</evidence>
<gene>
    <name evidence="11" type="ORF">P43SY_001609</name>
</gene>
<dbReference type="GO" id="GO:0005737">
    <property type="term" value="C:cytoplasm"/>
    <property type="evidence" value="ECO:0007669"/>
    <property type="project" value="UniProtKB-SubCell"/>
</dbReference>
<name>A0AAD5LLX2_PYTIN</name>
<dbReference type="GO" id="GO:0005874">
    <property type="term" value="C:microtubule"/>
    <property type="evidence" value="ECO:0007669"/>
    <property type="project" value="UniProtKB-KW"/>
</dbReference>
<dbReference type="InterPro" id="IPR056524">
    <property type="entry name" value="KIF6/9_C"/>
</dbReference>
<dbReference type="GO" id="GO:0051231">
    <property type="term" value="P:spindle elongation"/>
    <property type="evidence" value="ECO:0007669"/>
    <property type="project" value="TreeGrafter"/>
</dbReference>
<dbReference type="EMBL" id="JAKCXM010000039">
    <property type="protein sequence ID" value="KAJ0405877.1"/>
    <property type="molecule type" value="Genomic_DNA"/>
</dbReference>
<evidence type="ECO:0000256" key="2">
    <source>
        <dbReference type="ARBA" id="ARBA00022490"/>
    </source>
</evidence>
<keyword evidence="3 6" id="KW-0547">Nucleotide-binding</keyword>
<dbReference type="InterPro" id="IPR027640">
    <property type="entry name" value="Kinesin-like_fam"/>
</dbReference>
<dbReference type="InterPro" id="IPR027417">
    <property type="entry name" value="P-loop_NTPase"/>
</dbReference>
<dbReference type="InterPro" id="IPR019821">
    <property type="entry name" value="Kinesin_motor_CS"/>
</dbReference>
<feature type="compositionally biased region" description="Low complexity" evidence="9">
    <location>
        <begin position="24"/>
        <end position="42"/>
    </location>
</feature>
<evidence type="ECO:0000256" key="3">
    <source>
        <dbReference type="ARBA" id="ARBA00022741"/>
    </source>
</evidence>
<comment type="similarity">
    <text evidence="6 7">Belongs to the TRAFAC class myosin-kinesin ATPase superfamily. Kinesin family.</text>
</comment>
<dbReference type="PROSITE" id="PS50067">
    <property type="entry name" value="KINESIN_MOTOR_2"/>
    <property type="match status" value="1"/>
</dbReference>
<keyword evidence="5 8" id="KW-0175">Coiled coil</keyword>
<dbReference type="GO" id="GO:0005524">
    <property type="term" value="F:ATP binding"/>
    <property type="evidence" value="ECO:0007669"/>
    <property type="project" value="UniProtKB-UniRule"/>
</dbReference>
<comment type="subcellular location">
    <subcellularLocation>
        <location evidence="1">Cytoplasm</location>
    </subcellularLocation>
</comment>
<organism evidence="11 12">
    <name type="scientific">Pythium insidiosum</name>
    <name type="common">Pythiosis disease agent</name>
    <dbReference type="NCBI Taxonomy" id="114742"/>
    <lineage>
        <taxon>Eukaryota</taxon>
        <taxon>Sar</taxon>
        <taxon>Stramenopiles</taxon>
        <taxon>Oomycota</taxon>
        <taxon>Peronosporomycetes</taxon>
        <taxon>Pythiales</taxon>
        <taxon>Pythiaceae</taxon>
        <taxon>Pythium</taxon>
    </lineage>
</organism>
<feature type="domain" description="Kinesin motor" evidence="10">
    <location>
        <begin position="9"/>
        <end position="380"/>
    </location>
</feature>
<sequence>MQQLAAHKRVRVCIRVRPPPAPPRSSSSGSSSSSSSSSAPSSSGGGGSHDRAVLVNAAEQTISVVTNAATGAGTCFHFDHVLAAAATQREVFAAAAQDIVDGVLAGYNGTVLAYGQTGAGKTFTMSGGKRSFEDRGIAARAVSSVFAHVQRDVEHAYVVRASYLEVYNESLFDLLGDAAGNHGAAELAIQENARGQTFVRGLTRAVVRSEEAALDLLFQGETNRTIAEHALNASSTRSHCIFTLYVERKRLVDDAFDGGDDGGGGGSGSGSGGDETVASKLHLVDLAGSERMKKTQVSGAMLKEAAHINKSLTFLEQVVLALGDKKRQHVPFRSTPLTNLLKDSLGGNCRTTLVACVWPEETHNEQTLATLRFATRMMRVKTSPIVNRSGGGGGAGTCTAASAALLQRYALEIRQLKEELALHDALAGRSGVEYDAHALRTPSHRARLREQIRAFAADETQAPPIVNAVQTRELLAVFRELLLDAEQRAKPSPAEPRAPDGNPLVLPVVRQIRALRAASPREVAYDKTELPRLPVGEQNQSQSHGEPETTDDDDAEPAAAVTLPVLAVRRPAPSDKELFELFQRQEEPRPESLRDLDVAKQNLRVAKRDASALGLEINRCKLAIDALTLKLQESAGDGEGERAGADTLLLLQLKDAKKQYRERFERLQEKRAEVQYLLKIKQQMLQRVTREYERWKLQWLHARDAADAT</sequence>
<evidence type="ECO:0000256" key="9">
    <source>
        <dbReference type="SAM" id="MobiDB-lite"/>
    </source>
</evidence>
<dbReference type="GO" id="GO:0007018">
    <property type="term" value="P:microtubule-based movement"/>
    <property type="evidence" value="ECO:0007669"/>
    <property type="project" value="InterPro"/>
</dbReference>
<keyword evidence="2" id="KW-0963">Cytoplasm</keyword>
<proteinExistence type="inferred from homology"/>
<dbReference type="Gene3D" id="3.40.850.10">
    <property type="entry name" value="Kinesin motor domain"/>
    <property type="match status" value="1"/>
</dbReference>
<keyword evidence="7" id="KW-0493">Microtubule</keyword>
<accession>A0AAD5LLX2</accession>
<dbReference type="SMART" id="SM00129">
    <property type="entry name" value="KISc"/>
    <property type="match status" value="1"/>
</dbReference>
<dbReference type="Pfam" id="PF23735">
    <property type="entry name" value="KIF9"/>
    <property type="match status" value="1"/>
</dbReference>
<dbReference type="Pfam" id="PF00225">
    <property type="entry name" value="Kinesin"/>
    <property type="match status" value="1"/>
</dbReference>
<dbReference type="PROSITE" id="PS00411">
    <property type="entry name" value="KINESIN_MOTOR_1"/>
    <property type="match status" value="1"/>
</dbReference>
<evidence type="ECO:0000256" key="8">
    <source>
        <dbReference type="SAM" id="Coils"/>
    </source>
</evidence>
<dbReference type="SUPFAM" id="SSF52540">
    <property type="entry name" value="P-loop containing nucleoside triphosphate hydrolases"/>
    <property type="match status" value="1"/>
</dbReference>
<evidence type="ECO:0000313" key="12">
    <source>
        <dbReference type="Proteomes" id="UP001209570"/>
    </source>
</evidence>
<dbReference type="Proteomes" id="UP001209570">
    <property type="component" value="Unassembled WGS sequence"/>
</dbReference>
<dbReference type="GO" id="GO:0007052">
    <property type="term" value="P:mitotic spindle organization"/>
    <property type="evidence" value="ECO:0007669"/>
    <property type="project" value="TreeGrafter"/>
</dbReference>
<dbReference type="GO" id="GO:0008017">
    <property type="term" value="F:microtubule binding"/>
    <property type="evidence" value="ECO:0007669"/>
    <property type="project" value="InterPro"/>
</dbReference>
<evidence type="ECO:0000256" key="6">
    <source>
        <dbReference type="PROSITE-ProRule" id="PRU00283"/>
    </source>
</evidence>
<feature type="compositionally biased region" description="Basic residues" evidence="9">
    <location>
        <begin position="1"/>
        <end position="14"/>
    </location>
</feature>
<dbReference type="GO" id="GO:0005875">
    <property type="term" value="C:microtubule associated complex"/>
    <property type="evidence" value="ECO:0007669"/>
    <property type="project" value="TreeGrafter"/>
</dbReference>
<dbReference type="InterPro" id="IPR001752">
    <property type="entry name" value="Kinesin_motor_dom"/>
</dbReference>
<comment type="caution">
    <text evidence="11">The sequence shown here is derived from an EMBL/GenBank/DDBJ whole genome shotgun (WGS) entry which is preliminary data.</text>
</comment>
<dbReference type="AlphaFoldDB" id="A0AAD5LLX2"/>
<evidence type="ECO:0000313" key="11">
    <source>
        <dbReference type="EMBL" id="KAJ0405877.1"/>
    </source>
</evidence>
<evidence type="ECO:0000256" key="4">
    <source>
        <dbReference type="ARBA" id="ARBA00022840"/>
    </source>
</evidence>
<evidence type="ECO:0000256" key="7">
    <source>
        <dbReference type="RuleBase" id="RU000394"/>
    </source>
</evidence>
<feature type="binding site" evidence="6">
    <location>
        <begin position="115"/>
        <end position="122"/>
    </location>
    <ligand>
        <name>ATP</name>
        <dbReference type="ChEBI" id="CHEBI:30616"/>
    </ligand>
</feature>
<evidence type="ECO:0000256" key="5">
    <source>
        <dbReference type="ARBA" id="ARBA00023054"/>
    </source>
</evidence>
<dbReference type="GO" id="GO:0003777">
    <property type="term" value="F:microtubule motor activity"/>
    <property type="evidence" value="ECO:0007669"/>
    <property type="project" value="InterPro"/>
</dbReference>
<dbReference type="PRINTS" id="PR00380">
    <property type="entry name" value="KINESINHEAVY"/>
</dbReference>
<keyword evidence="4 6" id="KW-0067">ATP-binding</keyword>
<keyword evidence="12" id="KW-1185">Reference proteome</keyword>
<keyword evidence="6 7" id="KW-0505">Motor protein</keyword>
<feature type="coiled-coil region" evidence="8">
    <location>
        <begin position="650"/>
        <end position="698"/>
    </location>
</feature>